<comment type="caution">
    <text evidence="1">The sequence shown here is derived from an EMBL/GenBank/DDBJ whole genome shotgun (WGS) entry which is preliminary data.</text>
</comment>
<dbReference type="GO" id="GO:0009384">
    <property type="term" value="F:N-acylmannosamine kinase activity"/>
    <property type="evidence" value="ECO:0007669"/>
    <property type="project" value="TreeGrafter"/>
</dbReference>
<proteinExistence type="predicted"/>
<dbReference type="Gene3D" id="3.30.420.40">
    <property type="match status" value="2"/>
</dbReference>
<dbReference type="AlphaFoldDB" id="A0A7J3XXM1"/>
<sequence length="321" mass="34552">MGRRIHLAVDVGATWTRIALAENEVFTKRVVFRTPREGGRLSVAEGIISFMEREFKTYLPALESVGVGTIGPLDVKRGVVVNTPNLPVGSFELKRPLEEYLGKPVYVINDAVAGAIAEKYYGDGRGLENIVYVTISTGVGGGVIVDGRVLMGKDGNAHEIGHIVVKYDSEVKCGCGGYGHWEAYAGGANIPRLARYIAEKNTSTALNSNVGRRALEGVLEPREIFEAARAGDLFSRLVVDEIVKASVAGFASVINVYDPELISIGGSVFLNNTDLLYEPIVKGVGKSIVNRQPTIKPTLFKEDAVLYGALALAVYKPVVID</sequence>
<evidence type="ECO:0000313" key="1">
    <source>
        <dbReference type="EMBL" id="HHP67426.1"/>
    </source>
</evidence>
<reference evidence="1" key="1">
    <citation type="journal article" date="2020" name="mSystems">
        <title>Genome- and Community-Level Interaction Insights into Carbon Utilization and Element Cycling Functions of Hydrothermarchaeota in Hydrothermal Sediment.</title>
        <authorList>
            <person name="Zhou Z."/>
            <person name="Liu Y."/>
            <person name="Xu W."/>
            <person name="Pan J."/>
            <person name="Luo Z.H."/>
            <person name="Li M."/>
        </authorList>
    </citation>
    <scope>NUCLEOTIDE SEQUENCE [LARGE SCALE GENOMIC DNA]</scope>
    <source>
        <strain evidence="1">SpSt-110</strain>
    </source>
</reference>
<dbReference type="Pfam" id="PF00480">
    <property type="entry name" value="ROK"/>
    <property type="match status" value="1"/>
</dbReference>
<accession>A0A7J3XXM1</accession>
<dbReference type="PANTHER" id="PTHR18964">
    <property type="entry name" value="ROK (REPRESSOR, ORF, KINASE) FAMILY"/>
    <property type="match status" value="1"/>
</dbReference>
<dbReference type="GO" id="GO:0008761">
    <property type="term" value="F:UDP-N-acetylglucosamine 2-epimerase activity"/>
    <property type="evidence" value="ECO:0007669"/>
    <property type="project" value="TreeGrafter"/>
</dbReference>
<name>A0A7J3XXM1_9CREN</name>
<organism evidence="1">
    <name type="scientific">Thermogladius calderae</name>
    <dbReference type="NCBI Taxonomy" id="1200300"/>
    <lineage>
        <taxon>Archaea</taxon>
        <taxon>Thermoproteota</taxon>
        <taxon>Thermoprotei</taxon>
        <taxon>Desulfurococcales</taxon>
        <taxon>Desulfurococcaceae</taxon>
        <taxon>Thermogladius</taxon>
    </lineage>
</organism>
<dbReference type="InterPro" id="IPR043129">
    <property type="entry name" value="ATPase_NBD"/>
</dbReference>
<protein>
    <submittedName>
        <fullName evidence="1">ROK family protein</fullName>
    </submittedName>
</protein>
<dbReference type="InterPro" id="IPR000600">
    <property type="entry name" value="ROK"/>
</dbReference>
<dbReference type="PANTHER" id="PTHR18964:SF149">
    <property type="entry name" value="BIFUNCTIONAL UDP-N-ACETYLGLUCOSAMINE 2-EPIMERASE_N-ACETYLMANNOSAMINE KINASE"/>
    <property type="match status" value="1"/>
</dbReference>
<dbReference type="SUPFAM" id="SSF53067">
    <property type="entry name" value="Actin-like ATPase domain"/>
    <property type="match status" value="1"/>
</dbReference>
<gene>
    <name evidence="1" type="ORF">ENM60_01315</name>
</gene>
<dbReference type="EMBL" id="DRYK01000025">
    <property type="protein sequence ID" value="HHP67426.1"/>
    <property type="molecule type" value="Genomic_DNA"/>
</dbReference>